<dbReference type="Proteomes" id="UP000670947">
    <property type="component" value="Unassembled WGS sequence"/>
</dbReference>
<dbReference type="RefSeq" id="WP_208850088.1">
    <property type="nucleotide sequence ID" value="NZ_JAGGDJ010000032.1"/>
</dbReference>
<accession>A0ABS3WGY1</accession>
<evidence type="ECO:0000313" key="1">
    <source>
        <dbReference type="EMBL" id="MBO7747386.1"/>
    </source>
</evidence>
<reference evidence="1 2" key="1">
    <citation type="submission" date="2021-03" db="EMBL/GenBank/DDBJ databases">
        <title>Paenibacillus artemisicola MWE-103 whole genome sequence.</title>
        <authorList>
            <person name="Ham Y.J."/>
        </authorList>
    </citation>
    <scope>NUCLEOTIDE SEQUENCE [LARGE SCALE GENOMIC DNA]</scope>
    <source>
        <strain evidence="1 2">MWE-103</strain>
    </source>
</reference>
<gene>
    <name evidence="1" type="ORF">I8J29_24680</name>
</gene>
<keyword evidence="2" id="KW-1185">Reference proteome</keyword>
<evidence type="ECO:0008006" key="3">
    <source>
        <dbReference type="Google" id="ProtNLM"/>
    </source>
</evidence>
<dbReference type="EMBL" id="JAGGDJ010000032">
    <property type="protein sequence ID" value="MBO7747386.1"/>
    <property type="molecule type" value="Genomic_DNA"/>
</dbReference>
<comment type="caution">
    <text evidence="1">The sequence shown here is derived from an EMBL/GenBank/DDBJ whole genome shotgun (WGS) entry which is preliminary data.</text>
</comment>
<proteinExistence type="predicted"/>
<sequence length="138" mass="15728">MAKIGVIYTESGYYGELTPVWMIFDWSGLSDNIWQKTLYIPLSGPFERLELEDTYDDLTAVTVPLSAFTRRKDKEHYIGVHMPTVAAFAQEHSLHLDGRSIDIELINRLVLRISDIEDALLLDVRFHIQNGGFTDGVI</sequence>
<organism evidence="1 2">
    <name type="scientific">Paenibacillus artemisiicola</name>
    <dbReference type="NCBI Taxonomy" id="1172618"/>
    <lineage>
        <taxon>Bacteria</taxon>
        <taxon>Bacillati</taxon>
        <taxon>Bacillota</taxon>
        <taxon>Bacilli</taxon>
        <taxon>Bacillales</taxon>
        <taxon>Paenibacillaceae</taxon>
        <taxon>Paenibacillus</taxon>
    </lineage>
</organism>
<evidence type="ECO:0000313" key="2">
    <source>
        <dbReference type="Proteomes" id="UP000670947"/>
    </source>
</evidence>
<name>A0ABS3WGY1_9BACL</name>
<protein>
    <recommendedName>
        <fullName evidence="3">Immunity protein 50 of polymorphic toxin system</fullName>
    </recommendedName>
</protein>